<dbReference type="InterPro" id="IPR011042">
    <property type="entry name" value="6-blade_b-propeller_TolB-like"/>
</dbReference>
<keyword evidence="3 9" id="KW-0418">Kinase</keyword>
<dbReference type="CDD" id="cd14014">
    <property type="entry name" value="STKc_PknB_like"/>
    <property type="match status" value="1"/>
</dbReference>
<dbReference type="SUPFAM" id="SSF69304">
    <property type="entry name" value="Tricorn protease N-terminal domain"/>
    <property type="match status" value="1"/>
</dbReference>
<evidence type="ECO:0000313" key="10">
    <source>
        <dbReference type="Proteomes" id="UP000604475"/>
    </source>
</evidence>
<dbReference type="Gene3D" id="3.30.200.20">
    <property type="entry name" value="Phosphorylase Kinase, domain 1"/>
    <property type="match status" value="1"/>
</dbReference>
<feature type="region of interest" description="Disordered" evidence="6">
    <location>
        <begin position="300"/>
        <end position="324"/>
    </location>
</feature>
<evidence type="ECO:0000256" key="1">
    <source>
        <dbReference type="ARBA" id="ARBA00022679"/>
    </source>
</evidence>
<keyword evidence="7" id="KW-0812">Transmembrane</keyword>
<dbReference type="GO" id="GO:0005524">
    <property type="term" value="F:ATP binding"/>
    <property type="evidence" value="ECO:0007669"/>
    <property type="project" value="UniProtKB-UniRule"/>
</dbReference>
<name>A0A937US40_9ACTN</name>
<dbReference type="PANTHER" id="PTHR43289:SF34">
    <property type="entry name" value="SERINE_THREONINE-PROTEIN KINASE YBDM-RELATED"/>
    <property type="match status" value="1"/>
</dbReference>
<protein>
    <submittedName>
        <fullName evidence="9">Serine/threonine-protein kinase</fullName>
    </submittedName>
</protein>
<keyword evidence="4 5" id="KW-0067">ATP-binding</keyword>
<dbReference type="PROSITE" id="PS00108">
    <property type="entry name" value="PROTEIN_KINASE_ST"/>
    <property type="match status" value="1"/>
</dbReference>
<dbReference type="EMBL" id="JAEACQ010000293">
    <property type="protein sequence ID" value="MBL7632042.1"/>
    <property type="molecule type" value="Genomic_DNA"/>
</dbReference>
<evidence type="ECO:0000256" key="5">
    <source>
        <dbReference type="PROSITE-ProRule" id="PRU10141"/>
    </source>
</evidence>
<keyword evidence="7" id="KW-1133">Transmembrane helix</keyword>
<accession>A0A937US40</accession>
<keyword evidence="7" id="KW-0472">Membrane</keyword>
<dbReference type="Gene3D" id="2.120.10.30">
    <property type="entry name" value="TolB, C-terminal domain"/>
    <property type="match status" value="2"/>
</dbReference>
<evidence type="ECO:0000259" key="8">
    <source>
        <dbReference type="PROSITE" id="PS50011"/>
    </source>
</evidence>
<dbReference type="SUPFAM" id="SSF56112">
    <property type="entry name" value="Protein kinase-like (PK-like)"/>
    <property type="match status" value="1"/>
</dbReference>
<dbReference type="PROSITE" id="PS00107">
    <property type="entry name" value="PROTEIN_KINASE_ATP"/>
    <property type="match status" value="1"/>
</dbReference>
<feature type="region of interest" description="Disordered" evidence="6">
    <location>
        <begin position="412"/>
        <end position="467"/>
    </location>
</feature>
<dbReference type="RefSeq" id="WP_203006965.1">
    <property type="nucleotide sequence ID" value="NZ_JADWYU010000147.1"/>
</dbReference>
<organism evidence="9 10">
    <name type="scientific">Frankia nepalensis</name>
    <dbReference type="NCBI Taxonomy" id="1836974"/>
    <lineage>
        <taxon>Bacteria</taxon>
        <taxon>Bacillati</taxon>
        <taxon>Actinomycetota</taxon>
        <taxon>Actinomycetes</taxon>
        <taxon>Frankiales</taxon>
        <taxon>Frankiaceae</taxon>
        <taxon>Frankia</taxon>
    </lineage>
</organism>
<dbReference type="InterPro" id="IPR000719">
    <property type="entry name" value="Prot_kinase_dom"/>
</dbReference>
<keyword evidence="2 5" id="KW-0547">Nucleotide-binding</keyword>
<dbReference type="AlphaFoldDB" id="A0A937US40"/>
<sequence>MADAAGVEPLEDGDPTEVGSYTLSGRLGVGGMGSVYLGRSAEGRPVAIKVIRREFARDPDFRARFLSEVQAARRVARFCTAEVLDVDIERPEPYLVTEYVEGPTLAARVRQDGPLPPAELERLAVAVANALTAIHAANVIHRDLKPGNILLSPSGARVIDFGIARAMESATVHTLGRIVGTPAFMAPEQALGLELTPAADVYAWGGVMLYAATGRKPFGDAATPVVLYRVVHDEPDFTGLDDGLLPLVRQAMSKDPAARPNAHELLPRLVGGSAVQAGAARPVAPVALAAGALVAPASTPWTTARPEAERGTDDQPGAGYGLAGSSGDGVVGTAVVTNDQVPPAGVPTAATSSYPPAPGNPWSEPNRGAAGGRGRVSRPRGGSRDRRVAVPVAAAVAVVVALVGVVVALDPFGRRDGTKPTVTTSQSSDAVSQAGEVEQPASGGPAGSGPGAAESSGGARTQPAQPRDWLVFKRYDGDSSINDSPIVVVDPDGNQRQIGTGDSPALAPDGSRVAYATVDGQIVTVRPDGNDQRQLTNLSDRAAEYPAWSRDGTRIAYFHNTGGLYLMGTDGAGGRRLADVDGLEPSWSPDGGEIVFRDPDQQTLNVVSTVDGSVRVLTGTPRAGTIPVEPSWSPDGATILFGTAAGGIYAIAPDGTGLRELAGVHAWHPTWSPDGRVVFVRDAAVDRFFATRGPVESMKADGSDGRPVGSIIASGPVHWARE</sequence>
<proteinExistence type="predicted"/>
<comment type="caution">
    <text evidence="9">The sequence shown here is derived from an EMBL/GenBank/DDBJ whole genome shotgun (WGS) entry which is preliminary data.</text>
</comment>
<dbReference type="InterPro" id="IPR017441">
    <property type="entry name" value="Protein_kinase_ATP_BS"/>
</dbReference>
<evidence type="ECO:0000256" key="6">
    <source>
        <dbReference type="SAM" id="MobiDB-lite"/>
    </source>
</evidence>
<dbReference type="InterPro" id="IPR008271">
    <property type="entry name" value="Ser/Thr_kinase_AS"/>
</dbReference>
<feature type="binding site" evidence="5">
    <location>
        <position position="49"/>
    </location>
    <ligand>
        <name>ATP</name>
        <dbReference type="ChEBI" id="CHEBI:30616"/>
    </ligand>
</feature>
<dbReference type="PROSITE" id="PS50011">
    <property type="entry name" value="PROTEIN_KINASE_DOM"/>
    <property type="match status" value="1"/>
</dbReference>
<keyword evidence="10" id="KW-1185">Reference proteome</keyword>
<dbReference type="Pfam" id="PF07676">
    <property type="entry name" value="PD40"/>
    <property type="match status" value="1"/>
</dbReference>
<evidence type="ECO:0000256" key="2">
    <source>
        <dbReference type="ARBA" id="ARBA00022741"/>
    </source>
</evidence>
<feature type="domain" description="Protein kinase" evidence="8">
    <location>
        <begin position="21"/>
        <end position="269"/>
    </location>
</feature>
<gene>
    <name evidence="9" type="ORF">I7412_33775</name>
</gene>
<dbReference type="Pfam" id="PF00069">
    <property type="entry name" value="Pkinase"/>
    <property type="match status" value="1"/>
</dbReference>
<keyword evidence="1" id="KW-0808">Transferase</keyword>
<dbReference type="Gene3D" id="1.10.510.10">
    <property type="entry name" value="Transferase(Phosphotransferase) domain 1"/>
    <property type="match status" value="1"/>
</dbReference>
<feature type="transmembrane region" description="Helical" evidence="7">
    <location>
        <begin position="388"/>
        <end position="409"/>
    </location>
</feature>
<dbReference type="SMART" id="SM00220">
    <property type="entry name" value="S_TKc"/>
    <property type="match status" value="1"/>
</dbReference>
<evidence type="ECO:0000313" key="9">
    <source>
        <dbReference type="EMBL" id="MBL7632042.1"/>
    </source>
</evidence>
<feature type="compositionally biased region" description="Polar residues" evidence="6">
    <location>
        <begin position="420"/>
        <end position="431"/>
    </location>
</feature>
<feature type="region of interest" description="Disordered" evidence="6">
    <location>
        <begin position="338"/>
        <end position="387"/>
    </location>
</feature>
<dbReference type="GO" id="GO:0004674">
    <property type="term" value="F:protein serine/threonine kinase activity"/>
    <property type="evidence" value="ECO:0007669"/>
    <property type="project" value="TreeGrafter"/>
</dbReference>
<evidence type="ECO:0000256" key="3">
    <source>
        <dbReference type="ARBA" id="ARBA00022777"/>
    </source>
</evidence>
<dbReference type="InterPro" id="IPR011659">
    <property type="entry name" value="WD40"/>
</dbReference>
<dbReference type="Proteomes" id="UP000604475">
    <property type="component" value="Unassembled WGS sequence"/>
</dbReference>
<evidence type="ECO:0000256" key="4">
    <source>
        <dbReference type="ARBA" id="ARBA00022840"/>
    </source>
</evidence>
<dbReference type="PANTHER" id="PTHR43289">
    <property type="entry name" value="MITOGEN-ACTIVATED PROTEIN KINASE KINASE KINASE 20-RELATED"/>
    <property type="match status" value="1"/>
</dbReference>
<dbReference type="InterPro" id="IPR011009">
    <property type="entry name" value="Kinase-like_dom_sf"/>
</dbReference>
<evidence type="ECO:0000256" key="7">
    <source>
        <dbReference type="SAM" id="Phobius"/>
    </source>
</evidence>
<reference evidence="9" key="1">
    <citation type="submission" date="2020-12" db="EMBL/GenBank/DDBJ databases">
        <title>Genomic characterization of non-nitrogen-fixing Frankia strains.</title>
        <authorList>
            <person name="Carlos-Shanley C."/>
            <person name="Guerra T."/>
            <person name="Hahn D."/>
        </authorList>
    </citation>
    <scope>NUCLEOTIDE SEQUENCE</scope>
    <source>
        <strain evidence="9">CN6</strain>
    </source>
</reference>